<evidence type="ECO:0008006" key="3">
    <source>
        <dbReference type="Google" id="ProtNLM"/>
    </source>
</evidence>
<name>A0ABV7KMR6_PLAOK</name>
<evidence type="ECO:0000313" key="1">
    <source>
        <dbReference type="EMBL" id="MFC3210701.1"/>
    </source>
</evidence>
<proteinExistence type="predicted"/>
<protein>
    <recommendedName>
        <fullName evidence="3">Helix-turn-helix domain-containing protein</fullName>
    </recommendedName>
</protein>
<organism evidence="1 2">
    <name type="scientific">Planomicrobium okeanokoites</name>
    <name type="common">Planococcus okeanokoites</name>
    <name type="synonym">Flavobacterium okeanokoites</name>
    <dbReference type="NCBI Taxonomy" id="244"/>
    <lineage>
        <taxon>Bacteria</taxon>
        <taxon>Bacillati</taxon>
        <taxon>Bacillota</taxon>
        <taxon>Bacilli</taxon>
        <taxon>Bacillales</taxon>
        <taxon>Caryophanaceae</taxon>
        <taxon>Planomicrobium</taxon>
    </lineage>
</organism>
<dbReference type="Proteomes" id="UP001595625">
    <property type="component" value="Unassembled WGS sequence"/>
</dbReference>
<reference evidence="2" key="1">
    <citation type="journal article" date="2019" name="Int. J. Syst. Evol. Microbiol.">
        <title>The Global Catalogue of Microorganisms (GCM) 10K type strain sequencing project: providing services to taxonomists for standard genome sequencing and annotation.</title>
        <authorList>
            <consortium name="The Broad Institute Genomics Platform"/>
            <consortium name="The Broad Institute Genome Sequencing Center for Infectious Disease"/>
            <person name="Wu L."/>
            <person name="Ma J."/>
        </authorList>
    </citation>
    <scope>NUCLEOTIDE SEQUENCE [LARGE SCALE GENOMIC DNA]</scope>
    <source>
        <strain evidence="2">CCM 320</strain>
    </source>
</reference>
<gene>
    <name evidence="1" type="ORF">ACFOEJ_06440</name>
</gene>
<dbReference type="EMBL" id="JBHRUJ010000010">
    <property type="protein sequence ID" value="MFC3210701.1"/>
    <property type="molecule type" value="Genomic_DNA"/>
</dbReference>
<dbReference type="RefSeq" id="WP_117314065.1">
    <property type="nucleotide sequence ID" value="NZ_JBHRUJ010000010.1"/>
</dbReference>
<keyword evidence="2" id="KW-1185">Reference proteome</keyword>
<sequence>MEQLFEILKENKVTTNKESVRRWLREGKISGIKGAGPKKNSWQVTEEELQRFLSERVPASIQEKTEYIATNVVISEAEKERLREEGRNDVLNRLAARHIWEGRFVFKKKWVNECLDHQRMTNKSTRSYILNRMLQHKQGYAAPGVLYMLDTFNFEGIKLKMNDSFSALDEKITFALIEYLRKEYIDPTRRKAETE</sequence>
<comment type="caution">
    <text evidence="1">The sequence shown here is derived from an EMBL/GenBank/DDBJ whole genome shotgun (WGS) entry which is preliminary data.</text>
</comment>
<accession>A0ABV7KMR6</accession>
<evidence type="ECO:0000313" key="2">
    <source>
        <dbReference type="Proteomes" id="UP001595625"/>
    </source>
</evidence>